<protein>
    <submittedName>
        <fullName evidence="1">Uncharacterized protein</fullName>
    </submittedName>
</protein>
<evidence type="ECO:0000313" key="2">
    <source>
        <dbReference type="Proteomes" id="UP001556367"/>
    </source>
</evidence>
<keyword evidence="2" id="KW-1185">Reference proteome</keyword>
<comment type="caution">
    <text evidence="1">The sequence shown here is derived from an EMBL/GenBank/DDBJ whole genome shotgun (WGS) entry which is preliminary data.</text>
</comment>
<proteinExistence type="predicted"/>
<dbReference type="EMBL" id="JASNQZ010000015">
    <property type="protein sequence ID" value="KAL0947446.1"/>
    <property type="molecule type" value="Genomic_DNA"/>
</dbReference>
<organism evidence="1 2">
    <name type="scientific">Hohenbuehelia grisea</name>
    <dbReference type="NCBI Taxonomy" id="104357"/>
    <lineage>
        <taxon>Eukaryota</taxon>
        <taxon>Fungi</taxon>
        <taxon>Dikarya</taxon>
        <taxon>Basidiomycota</taxon>
        <taxon>Agaricomycotina</taxon>
        <taxon>Agaricomycetes</taxon>
        <taxon>Agaricomycetidae</taxon>
        <taxon>Agaricales</taxon>
        <taxon>Pleurotineae</taxon>
        <taxon>Pleurotaceae</taxon>
        <taxon>Hohenbuehelia</taxon>
    </lineage>
</organism>
<reference evidence="2" key="1">
    <citation type="submission" date="2024-06" db="EMBL/GenBank/DDBJ databases">
        <title>Multi-omics analyses provide insights into the biosynthesis of the anticancer antibiotic pleurotin in Hohenbuehelia grisea.</title>
        <authorList>
            <person name="Weaver J.A."/>
            <person name="Alberti F."/>
        </authorList>
    </citation>
    <scope>NUCLEOTIDE SEQUENCE [LARGE SCALE GENOMIC DNA]</scope>
    <source>
        <strain evidence="2">T-177</strain>
    </source>
</reference>
<dbReference type="Proteomes" id="UP001556367">
    <property type="component" value="Unassembled WGS sequence"/>
</dbReference>
<evidence type="ECO:0000313" key="1">
    <source>
        <dbReference type="EMBL" id="KAL0947446.1"/>
    </source>
</evidence>
<name>A0ABR3IVT8_9AGAR</name>
<accession>A0ABR3IVT8</accession>
<sequence length="179" mass="20017">MDGRDRAAILRLPTPWKHIALQAANGSVEALQELSSYFNSQPPECLVPLLPILRAYLDPKTTPASRSPERTTFITGAKYALTYLSHFLLEASSHRTMHHLIATQIEYSLPWLLFVLRRYVCIYPDDEIISLNEITHLLSAILLASSGLGVDSATSTLKPLHLGSFGQIHPPNARVRFSW</sequence>
<gene>
    <name evidence="1" type="ORF">HGRIS_013553</name>
</gene>